<gene>
    <name evidence="1" type="ORF">DBV15_03465</name>
</gene>
<feature type="non-terminal residue" evidence="1">
    <location>
        <position position="294"/>
    </location>
</feature>
<evidence type="ECO:0000313" key="2">
    <source>
        <dbReference type="Proteomes" id="UP000310200"/>
    </source>
</evidence>
<sequence length="294" mass="32712">MKLKSDGVTLDKSCHHPANPYQRIIIASAIVNVRQQIRGGTVCTINPSITDYSTGHPLAILRPAFNPPIFHRPSTGLHRSRAFRKEKSTPDARNVLHVKFVTSSVHRTCIYAWFGHGSLFADSVLNGTETRPRGPVHHVFPGGAQRFEDSFRQVVHLRTGGKLKAAAETHRSPSFQRFMIFPRIIINETKSLNYDGESDELSVITSKTVNGKIVKLIPKQFPLYNAPQKTLSEIIEAASSTESVQSNKIVRSNVPGNCGAVIKSVEFKNTALMRRKYPNLCSSPSMRDIKKVKT</sequence>
<organism evidence="1 2">
    <name type="scientific">Temnothorax longispinosus</name>
    <dbReference type="NCBI Taxonomy" id="300112"/>
    <lineage>
        <taxon>Eukaryota</taxon>
        <taxon>Metazoa</taxon>
        <taxon>Ecdysozoa</taxon>
        <taxon>Arthropoda</taxon>
        <taxon>Hexapoda</taxon>
        <taxon>Insecta</taxon>
        <taxon>Pterygota</taxon>
        <taxon>Neoptera</taxon>
        <taxon>Endopterygota</taxon>
        <taxon>Hymenoptera</taxon>
        <taxon>Apocrita</taxon>
        <taxon>Aculeata</taxon>
        <taxon>Formicoidea</taxon>
        <taxon>Formicidae</taxon>
        <taxon>Myrmicinae</taxon>
        <taxon>Temnothorax</taxon>
    </lineage>
</organism>
<dbReference type="Proteomes" id="UP000310200">
    <property type="component" value="Unassembled WGS sequence"/>
</dbReference>
<dbReference type="EMBL" id="QBLH01002723">
    <property type="protein sequence ID" value="TGZ47624.1"/>
    <property type="molecule type" value="Genomic_DNA"/>
</dbReference>
<protein>
    <submittedName>
        <fullName evidence="1">Uncharacterized protein</fullName>
    </submittedName>
</protein>
<dbReference type="AlphaFoldDB" id="A0A4V3SA49"/>
<reference evidence="1 2" key="1">
    <citation type="journal article" date="2019" name="Philos. Trans. R. Soc. Lond., B, Biol. Sci.">
        <title>Ant behaviour and brain gene expression of defending hosts depend on the ecological success of the intruding social parasite.</title>
        <authorList>
            <person name="Kaur R."/>
            <person name="Stoldt M."/>
            <person name="Jongepier E."/>
            <person name="Feldmeyer B."/>
            <person name="Menzel F."/>
            <person name="Bornberg-Bauer E."/>
            <person name="Foitzik S."/>
        </authorList>
    </citation>
    <scope>NUCLEOTIDE SEQUENCE [LARGE SCALE GENOMIC DNA]</scope>
    <source>
        <tissue evidence="1">Whole body</tissue>
    </source>
</reference>
<evidence type="ECO:0000313" key="1">
    <source>
        <dbReference type="EMBL" id="TGZ47624.1"/>
    </source>
</evidence>
<accession>A0A4V3SA49</accession>
<keyword evidence="2" id="KW-1185">Reference proteome</keyword>
<name>A0A4V3SA49_9HYME</name>
<comment type="caution">
    <text evidence="1">The sequence shown here is derived from an EMBL/GenBank/DDBJ whole genome shotgun (WGS) entry which is preliminary data.</text>
</comment>
<proteinExistence type="predicted"/>